<comment type="caution">
    <text evidence="3">The sequence shown here is derived from an EMBL/GenBank/DDBJ whole genome shotgun (WGS) entry which is preliminary data.</text>
</comment>
<sequence length="341" mass="37300">MKILIIRRDNIGDLICTTPLFTAIRQQQPTAYIAALVNSYNAPAIEGNPDLDAIFAYTKGKHADGEAVWQAYWRRAKLLWQLRQMKFDYVILASSGFAGRALKLAKLLAPKHIIGFVTELASSAKIDLPIAHGEGSKLHETEDMFRLLAPLKIYGPIPPLTVTADATLAQQLQTQLPANLAQSSGPLVALHISARKEKQRWPVENFVELAQRLHAQHAARFLVFWSPGDENNPFHPGDDGKAAQLLAALADLPVAPLRTEHLSELIAGLSLCDAAVLSDGGGMHVAAGLGKPLVCFFGNSSAERWHPWGVPYELLQKPSRDVSEISVDEAADAFGRLMSRR</sequence>
<keyword evidence="2" id="KW-0808">Transferase</keyword>
<dbReference type="InterPro" id="IPR002201">
    <property type="entry name" value="Glyco_trans_9"/>
</dbReference>
<dbReference type="AlphaFoldDB" id="A0A935MZ56"/>
<organism evidence="3 4">
    <name type="scientific">Candidatus Dechloromonas phosphorivorans</name>
    <dbReference type="NCBI Taxonomy" id="2899244"/>
    <lineage>
        <taxon>Bacteria</taxon>
        <taxon>Pseudomonadati</taxon>
        <taxon>Pseudomonadota</taxon>
        <taxon>Betaproteobacteria</taxon>
        <taxon>Rhodocyclales</taxon>
        <taxon>Azonexaceae</taxon>
        <taxon>Dechloromonas</taxon>
    </lineage>
</organism>
<reference evidence="3 4" key="1">
    <citation type="submission" date="2020-10" db="EMBL/GenBank/DDBJ databases">
        <title>Connecting structure to function with the recovery of over 1000 high-quality activated sludge metagenome-assembled genomes encoding full-length rRNA genes using long-read sequencing.</title>
        <authorList>
            <person name="Singleton C.M."/>
            <person name="Petriglieri F."/>
            <person name="Kristensen J.M."/>
            <person name="Kirkegaard R.H."/>
            <person name="Michaelsen T.Y."/>
            <person name="Andersen M.H."/>
            <person name="Karst S.M."/>
            <person name="Dueholm M.S."/>
            <person name="Nielsen P.H."/>
            <person name="Albertsen M."/>
        </authorList>
    </citation>
    <scope>NUCLEOTIDE SEQUENCE [LARGE SCALE GENOMIC DNA]</scope>
    <source>
        <strain evidence="3">EsbW_18-Q3-R4-48_BATAC.463</strain>
    </source>
</reference>
<dbReference type="Pfam" id="PF01075">
    <property type="entry name" value="Glyco_transf_9"/>
    <property type="match status" value="1"/>
</dbReference>
<dbReference type="GO" id="GO:0009244">
    <property type="term" value="P:lipopolysaccharide core region biosynthetic process"/>
    <property type="evidence" value="ECO:0007669"/>
    <property type="project" value="TreeGrafter"/>
</dbReference>
<accession>A0A935MZ56</accession>
<name>A0A935MZ56_9RHOO</name>
<evidence type="ECO:0000256" key="1">
    <source>
        <dbReference type="ARBA" id="ARBA00022676"/>
    </source>
</evidence>
<dbReference type="CDD" id="cd03789">
    <property type="entry name" value="GT9_LPS_heptosyltransferase"/>
    <property type="match status" value="1"/>
</dbReference>
<dbReference type="Gene3D" id="3.40.50.2000">
    <property type="entry name" value="Glycogen Phosphorylase B"/>
    <property type="match status" value="2"/>
</dbReference>
<evidence type="ECO:0000256" key="2">
    <source>
        <dbReference type="ARBA" id="ARBA00022679"/>
    </source>
</evidence>
<dbReference type="InterPro" id="IPR051199">
    <property type="entry name" value="LPS_LOS_Heptosyltrfase"/>
</dbReference>
<dbReference type="GO" id="GO:0005829">
    <property type="term" value="C:cytosol"/>
    <property type="evidence" value="ECO:0007669"/>
    <property type="project" value="TreeGrafter"/>
</dbReference>
<keyword evidence="1" id="KW-0328">Glycosyltransferase</keyword>
<dbReference type="GO" id="GO:0008713">
    <property type="term" value="F:ADP-heptose-lipopolysaccharide heptosyltransferase activity"/>
    <property type="evidence" value="ECO:0007669"/>
    <property type="project" value="TreeGrafter"/>
</dbReference>
<dbReference type="SUPFAM" id="SSF53756">
    <property type="entry name" value="UDP-Glycosyltransferase/glycogen phosphorylase"/>
    <property type="match status" value="1"/>
</dbReference>
<gene>
    <name evidence="3" type="ORF">IPJ38_13315</name>
</gene>
<evidence type="ECO:0000313" key="4">
    <source>
        <dbReference type="Proteomes" id="UP000739411"/>
    </source>
</evidence>
<dbReference type="PANTHER" id="PTHR30160:SF1">
    <property type="entry name" value="LIPOPOLYSACCHARIDE 1,2-N-ACETYLGLUCOSAMINETRANSFERASE-RELATED"/>
    <property type="match status" value="1"/>
</dbReference>
<dbReference type="Proteomes" id="UP000739411">
    <property type="component" value="Unassembled WGS sequence"/>
</dbReference>
<evidence type="ECO:0000313" key="3">
    <source>
        <dbReference type="EMBL" id="MBK7415941.1"/>
    </source>
</evidence>
<protein>
    <submittedName>
        <fullName evidence="3">Glycosyltransferase family 9 protein</fullName>
    </submittedName>
</protein>
<dbReference type="EMBL" id="JADJMS010000028">
    <property type="protein sequence ID" value="MBK7415941.1"/>
    <property type="molecule type" value="Genomic_DNA"/>
</dbReference>
<proteinExistence type="predicted"/>
<dbReference type="PANTHER" id="PTHR30160">
    <property type="entry name" value="TETRAACYLDISACCHARIDE 4'-KINASE-RELATED"/>
    <property type="match status" value="1"/>
</dbReference>